<dbReference type="InterPro" id="IPR011257">
    <property type="entry name" value="DNA_glycosylase"/>
</dbReference>
<dbReference type="HOGENOM" id="CLU_050554_1_1_5"/>
<protein>
    <submittedName>
        <fullName evidence="1">Uncharacterized protein</fullName>
    </submittedName>
</protein>
<accession>S9RRZ6</accession>
<dbReference type="STRING" id="1123237.Salmuc_05279"/>
<dbReference type="eggNOG" id="COG0177">
    <property type="taxonomic scope" value="Bacteria"/>
</dbReference>
<name>S9RRZ6_9RHOB</name>
<keyword evidence="2" id="KW-1185">Reference proteome</keyword>
<gene>
    <name evidence="1" type="ORF">Salmuc_05279</name>
</gene>
<dbReference type="RefSeq" id="WP_020043587.1">
    <property type="nucleotide sequence ID" value="NZ_KE557282.1"/>
</dbReference>
<reference evidence="2" key="1">
    <citation type="journal article" date="2014" name="Stand. Genomic Sci.">
        <title>Genome sequence of the exopolysaccharide-producing Salipiger mucosus type strain (DSM 16094(T)), a moderately halophilic member of the Roseobacter clade.</title>
        <authorList>
            <person name="Riedel T."/>
            <person name="Spring S."/>
            <person name="Fiebig A."/>
            <person name="Petersen J."/>
            <person name="Kyrpides N.C."/>
            <person name="Goker M."/>
            <person name="Klenk H.P."/>
        </authorList>
    </citation>
    <scope>NUCLEOTIDE SEQUENCE [LARGE SCALE GENOMIC DNA]</scope>
    <source>
        <strain evidence="2">DSM 16094</strain>
    </source>
</reference>
<proteinExistence type="predicted"/>
<dbReference type="Gene3D" id="1.10.340.30">
    <property type="entry name" value="Hypothetical protein, domain 2"/>
    <property type="match status" value="1"/>
</dbReference>
<sequence>MSQQELVEALIADHGTPWSEEIGADIARDVPQPWFHWLLAAQLMSAPIHAGQAARAAAGLKAAGLHKIEAILESDRETRIRVLNESGYARFDNRGADYIFAAAELVRERWGGDLRRLAEEGGDRAGILRALTRVKGIGEAGAAIFAREAQIAWDALYPMLDDAAAEEAGRLGLPREAEALAELAGSRERFVRLAAALVRVALDGPSERVQAAA</sequence>
<dbReference type="EMBL" id="APVH01000044">
    <property type="protein sequence ID" value="EPX76739.1"/>
    <property type="molecule type" value="Genomic_DNA"/>
</dbReference>
<dbReference type="GO" id="GO:0003824">
    <property type="term" value="F:catalytic activity"/>
    <property type="evidence" value="ECO:0007669"/>
    <property type="project" value="InterPro"/>
</dbReference>
<evidence type="ECO:0000313" key="1">
    <source>
        <dbReference type="EMBL" id="EPX76739.1"/>
    </source>
</evidence>
<dbReference type="SUPFAM" id="SSF48150">
    <property type="entry name" value="DNA-glycosylase"/>
    <property type="match status" value="1"/>
</dbReference>
<comment type="caution">
    <text evidence="1">The sequence shown here is derived from an EMBL/GenBank/DDBJ whole genome shotgun (WGS) entry which is preliminary data.</text>
</comment>
<evidence type="ECO:0000313" key="2">
    <source>
        <dbReference type="Proteomes" id="UP000015347"/>
    </source>
</evidence>
<dbReference type="Proteomes" id="UP000015347">
    <property type="component" value="Unassembled WGS sequence"/>
</dbReference>
<dbReference type="AlphaFoldDB" id="S9RRZ6"/>
<dbReference type="GO" id="GO:0006281">
    <property type="term" value="P:DNA repair"/>
    <property type="evidence" value="ECO:0007669"/>
    <property type="project" value="InterPro"/>
</dbReference>
<organism evidence="1 2">
    <name type="scientific">Salipiger mucosus DSM 16094</name>
    <dbReference type="NCBI Taxonomy" id="1123237"/>
    <lineage>
        <taxon>Bacteria</taxon>
        <taxon>Pseudomonadati</taxon>
        <taxon>Pseudomonadota</taxon>
        <taxon>Alphaproteobacteria</taxon>
        <taxon>Rhodobacterales</taxon>
        <taxon>Roseobacteraceae</taxon>
        <taxon>Salipiger</taxon>
    </lineage>
</organism>